<evidence type="ECO:0000256" key="1">
    <source>
        <dbReference type="ARBA" id="ARBA00004167"/>
    </source>
</evidence>
<evidence type="ECO:0000256" key="4">
    <source>
        <dbReference type="ARBA" id="ARBA00023136"/>
    </source>
</evidence>
<evidence type="ECO:0000256" key="6">
    <source>
        <dbReference type="SAM" id="MobiDB-lite"/>
    </source>
</evidence>
<keyword evidence="5" id="KW-0997">Cell inner membrane</keyword>
<dbReference type="AlphaFoldDB" id="A0A418Y1D5"/>
<dbReference type="OrthoDB" id="9779830at2"/>
<keyword evidence="4" id="KW-0472">Membrane</keyword>
<dbReference type="SUPFAM" id="SSF74653">
    <property type="entry name" value="TolA/TonB C-terminal domain"/>
    <property type="match status" value="1"/>
</dbReference>
<feature type="region of interest" description="Disordered" evidence="6">
    <location>
        <begin position="47"/>
        <end position="131"/>
    </location>
</feature>
<evidence type="ECO:0000256" key="5">
    <source>
        <dbReference type="RuleBase" id="RU362123"/>
    </source>
</evidence>
<name>A0A418Y1D5_9GAMM</name>
<comment type="caution">
    <text evidence="7">The sequence shown here is derived from an EMBL/GenBank/DDBJ whole genome shotgun (WGS) entry which is preliminary data.</text>
</comment>
<dbReference type="PRINTS" id="PR01374">
    <property type="entry name" value="TONBPROTEIN"/>
</dbReference>
<evidence type="ECO:0000313" key="8">
    <source>
        <dbReference type="Proteomes" id="UP000283734"/>
    </source>
</evidence>
<keyword evidence="2" id="KW-0812">Transmembrane</keyword>
<gene>
    <name evidence="7" type="primary">tolA</name>
    <name evidence="7" type="ORF">D4A39_00320</name>
</gene>
<dbReference type="GO" id="GO:0030288">
    <property type="term" value="C:outer membrane-bounded periplasmic space"/>
    <property type="evidence" value="ECO:0007669"/>
    <property type="project" value="InterPro"/>
</dbReference>
<sequence length="262" mass="28841">MSDRKVALAFTLFIHLVVFGLLVFSWSTDPTLHKAPVVPPHVKATMVETSKQKTPPVAKPTPEKKPAPKPEPKPKAEPKPKPKPKPKPEPEPEPKPKPKPAPKPAPAPKQDKVPEKKPAPKPEAPKIDEPSIEEMLADEELAMEKEVEAGADENKEQASNADQSDVEVASYTDAISAHVGQRWRIPGNYRNRDDITTRVRIQMIPGGEVINVSVVESSGYPDFDESVMNAVKLSSPLPVPDGPMFNKQFRSLVMEFDPKVAQ</sequence>
<proteinExistence type="inferred from homology"/>
<dbReference type="InterPro" id="IPR003538">
    <property type="entry name" value="TonB"/>
</dbReference>
<comment type="similarity">
    <text evidence="5">Belongs to the TonB family.</text>
</comment>
<dbReference type="NCBIfam" id="TIGR01352">
    <property type="entry name" value="tonB_Cterm"/>
    <property type="match status" value="1"/>
</dbReference>
<dbReference type="InterPro" id="IPR051045">
    <property type="entry name" value="TonB-dependent_transducer"/>
</dbReference>
<comment type="subcellular location">
    <subcellularLocation>
        <location evidence="5">Cell inner membrane</location>
        <topology evidence="5">Single-pass membrane protein</topology>
        <orientation evidence="5">Periplasmic side</orientation>
    </subcellularLocation>
    <subcellularLocation>
        <location evidence="1">Membrane</location>
        <topology evidence="1">Single-pass membrane protein</topology>
    </subcellularLocation>
</comment>
<dbReference type="PANTHER" id="PTHR33446:SF2">
    <property type="entry name" value="PROTEIN TONB"/>
    <property type="match status" value="1"/>
</dbReference>
<comment type="function">
    <text evidence="5">Interacts with outer membrane receptor proteins that carry out high-affinity binding and energy dependent uptake into the periplasmic space of specific substrates. It could act to transduce energy from the cytoplasmic membrane to specific energy-requiring processes in the outer membrane, resulting in the release into the periplasm of ligands bound by these outer membrane proteins.</text>
</comment>
<dbReference type="GO" id="GO:0098797">
    <property type="term" value="C:plasma membrane protein complex"/>
    <property type="evidence" value="ECO:0007669"/>
    <property type="project" value="TreeGrafter"/>
</dbReference>
<keyword evidence="5" id="KW-0813">Transport</keyword>
<dbReference type="GO" id="GO:0043213">
    <property type="term" value="P:bacteriocin transport"/>
    <property type="evidence" value="ECO:0007669"/>
    <property type="project" value="InterPro"/>
</dbReference>
<dbReference type="RefSeq" id="WP_119917297.1">
    <property type="nucleotide sequence ID" value="NZ_CAXGPP010000057.1"/>
</dbReference>
<feature type="compositionally biased region" description="Basic and acidic residues" evidence="6">
    <location>
        <begin position="61"/>
        <end position="96"/>
    </location>
</feature>
<feature type="compositionally biased region" description="Basic and acidic residues" evidence="6">
    <location>
        <begin position="109"/>
        <end position="129"/>
    </location>
</feature>
<dbReference type="InterPro" id="IPR014161">
    <property type="entry name" value="Tol-Pal_TolA"/>
</dbReference>
<keyword evidence="8" id="KW-1185">Reference proteome</keyword>
<evidence type="ECO:0000313" key="7">
    <source>
        <dbReference type="EMBL" id="RJG19352.1"/>
    </source>
</evidence>
<dbReference type="Pfam" id="PF13103">
    <property type="entry name" value="TonB_2"/>
    <property type="match status" value="1"/>
</dbReference>
<dbReference type="GO" id="GO:0031992">
    <property type="term" value="F:energy transducer activity"/>
    <property type="evidence" value="ECO:0007669"/>
    <property type="project" value="InterPro"/>
</dbReference>
<evidence type="ECO:0000256" key="2">
    <source>
        <dbReference type="ARBA" id="ARBA00022692"/>
    </source>
</evidence>
<keyword evidence="5" id="KW-0735">Signal-anchor</keyword>
<dbReference type="Gene3D" id="3.30.1150.10">
    <property type="match status" value="1"/>
</dbReference>
<dbReference type="PANTHER" id="PTHR33446">
    <property type="entry name" value="PROTEIN TONB-RELATED"/>
    <property type="match status" value="1"/>
</dbReference>
<keyword evidence="5" id="KW-0653">Protein transport</keyword>
<reference evidence="7 8" key="1">
    <citation type="submission" date="2018-09" db="EMBL/GenBank/DDBJ databases">
        <title>Alcanivorax profundi sp. nov., isolated from 1000 m-depth seawater of the Mariana Trench.</title>
        <authorList>
            <person name="Liu J."/>
        </authorList>
    </citation>
    <scope>NUCLEOTIDE SEQUENCE [LARGE SCALE GENOMIC DNA]</scope>
    <source>
        <strain evidence="7 8">MTEO17</strain>
    </source>
</reference>
<keyword evidence="3" id="KW-1133">Transmembrane helix</keyword>
<dbReference type="GO" id="GO:0019534">
    <property type="term" value="F:toxin transmembrane transporter activity"/>
    <property type="evidence" value="ECO:0007669"/>
    <property type="project" value="InterPro"/>
</dbReference>
<dbReference type="InterPro" id="IPR006260">
    <property type="entry name" value="TonB/TolA_C"/>
</dbReference>
<organism evidence="7 8">
    <name type="scientific">Alcanivorax profundi</name>
    <dbReference type="NCBI Taxonomy" id="2338368"/>
    <lineage>
        <taxon>Bacteria</taxon>
        <taxon>Pseudomonadati</taxon>
        <taxon>Pseudomonadota</taxon>
        <taxon>Gammaproteobacteria</taxon>
        <taxon>Oceanospirillales</taxon>
        <taxon>Alcanivoracaceae</taxon>
        <taxon>Alcanivorax</taxon>
    </lineage>
</organism>
<dbReference type="EMBL" id="QYYA01000001">
    <property type="protein sequence ID" value="RJG19352.1"/>
    <property type="molecule type" value="Genomic_DNA"/>
</dbReference>
<evidence type="ECO:0000256" key="3">
    <source>
        <dbReference type="ARBA" id="ARBA00022989"/>
    </source>
</evidence>
<dbReference type="Proteomes" id="UP000283734">
    <property type="component" value="Unassembled WGS sequence"/>
</dbReference>
<keyword evidence="5" id="KW-1003">Cell membrane</keyword>
<dbReference type="NCBIfam" id="TIGR02794">
    <property type="entry name" value="tolA_full"/>
    <property type="match status" value="1"/>
</dbReference>
<accession>A0A418Y1D5</accession>
<dbReference type="GO" id="GO:0015031">
    <property type="term" value="P:protein transport"/>
    <property type="evidence" value="ECO:0007669"/>
    <property type="project" value="UniProtKB-UniRule"/>
</dbReference>
<dbReference type="GO" id="GO:0015891">
    <property type="term" value="P:siderophore transport"/>
    <property type="evidence" value="ECO:0007669"/>
    <property type="project" value="InterPro"/>
</dbReference>
<protein>
    <recommendedName>
        <fullName evidence="5">Protein TonB</fullName>
    </recommendedName>
</protein>